<organism evidence="1 2">
    <name type="scientific">Kibdelosporangium lantanae</name>
    <dbReference type="NCBI Taxonomy" id="1497396"/>
    <lineage>
        <taxon>Bacteria</taxon>
        <taxon>Bacillati</taxon>
        <taxon>Actinomycetota</taxon>
        <taxon>Actinomycetes</taxon>
        <taxon>Pseudonocardiales</taxon>
        <taxon>Pseudonocardiaceae</taxon>
        <taxon>Kibdelosporangium</taxon>
    </lineage>
</organism>
<accession>A0ABW3MI95</accession>
<dbReference type="EMBL" id="JBHTIS010002770">
    <property type="protein sequence ID" value="MFD1050343.1"/>
    <property type="molecule type" value="Genomic_DNA"/>
</dbReference>
<proteinExistence type="predicted"/>
<protein>
    <submittedName>
        <fullName evidence="1">Uncharacterized protein</fullName>
    </submittedName>
</protein>
<reference evidence="2" key="1">
    <citation type="journal article" date="2019" name="Int. J. Syst. Evol. Microbiol.">
        <title>The Global Catalogue of Microorganisms (GCM) 10K type strain sequencing project: providing services to taxonomists for standard genome sequencing and annotation.</title>
        <authorList>
            <consortium name="The Broad Institute Genomics Platform"/>
            <consortium name="The Broad Institute Genome Sequencing Center for Infectious Disease"/>
            <person name="Wu L."/>
            <person name="Ma J."/>
        </authorList>
    </citation>
    <scope>NUCLEOTIDE SEQUENCE [LARGE SCALE GENOMIC DNA]</scope>
    <source>
        <strain evidence="2">JCM 31486</strain>
    </source>
</reference>
<dbReference type="Proteomes" id="UP001597045">
    <property type="component" value="Unassembled WGS sequence"/>
</dbReference>
<comment type="caution">
    <text evidence="1">The sequence shown here is derived from an EMBL/GenBank/DDBJ whole genome shotgun (WGS) entry which is preliminary data.</text>
</comment>
<evidence type="ECO:0000313" key="2">
    <source>
        <dbReference type="Proteomes" id="UP001597045"/>
    </source>
</evidence>
<gene>
    <name evidence="1" type="ORF">ACFQ1S_34870</name>
</gene>
<sequence>MTVPGFTSNVDLLYPGRARYAWNRGELTLPTAPSAVLLRLTKGPDG</sequence>
<name>A0ABW3MI95_9PSEU</name>
<evidence type="ECO:0000313" key="1">
    <source>
        <dbReference type="EMBL" id="MFD1050343.1"/>
    </source>
</evidence>
<keyword evidence="2" id="KW-1185">Reference proteome</keyword>